<comment type="caution">
    <text evidence="1">The sequence shown here is derived from an EMBL/GenBank/DDBJ whole genome shotgun (WGS) entry which is preliminary data.</text>
</comment>
<name>A0ABT4HKY8_MYCIR</name>
<protein>
    <submittedName>
        <fullName evidence="1">Uncharacterized protein</fullName>
    </submittedName>
</protein>
<sequence>MSLADSSAAHCHDDGCYTITQTTTTVRHITYTAAEVRSMLRAHQSAGCYLNEDLGESLRAAVLDATAVADQVAADAEVIASTSEYDVIRVGAPMPQVGTTTR</sequence>
<dbReference type="Proteomes" id="UP001084650">
    <property type="component" value="Unassembled WGS sequence"/>
</dbReference>
<accession>A0ABT4HKY8</accession>
<evidence type="ECO:0000313" key="1">
    <source>
        <dbReference type="EMBL" id="MCZ0730744.1"/>
    </source>
</evidence>
<dbReference type="EMBL" id="JAPQYE010000011">
    <property type="protein sequence ID" value="MCZ0730744.1"/>
    <property type="molecule type" value="Genomic_DNA"/>
</dbReference>
<evidence type="ECO:0000313" key="2">
    <source>
        <dbReference type="Proteomes" id="UP001084650"/>
    </source>
</evidence>
<reference evidence="1" key="1">
    <citation type="submission" date="2022-12" db="EMBL/GenBank/DDBJ databases">
        <title>Whole genome sequence of Mycolicibacterium iranicum strain SBH312.</title>
        <authorList>
            <person name="Jani J."/>
            <person name="Arifin Mustapha Z."/>
            <person name="Ahmed K."/>
            <person name="Kai Ling C."/>
        </authorList>
    </citation>
    <scope>NUCLEOTIDE SEQUENCE</scope>
    <source>
        <strain evidence="1">SBH312</strain>
    </source>
</reference>
<gene>
    <name evidence="1" type="ORF">OY187_22075</name>
</gene>
<keyword evidence="2" id="KW-1185">Reference proteome</keyword>
<proteinExistence type="predicted"/>
<organism evidence="1 2">
    <name type="scientific">Mycolicibacterium iranicum</name>
    <name type="common">Mycobacterium iranicum</name>
    <dbReference type="NCBI Taxonomy" id="912594"/>
    <lineage>
        <taxon>Bacteria</taxon>
        <taxon>Bacillati</taxon>
        <taxon>Actinomycetota</taxon>
        <taxon>Actinomycetes</taxon>
        <taxon>Mycobacteriales</taxon>
        <taxon>Mycobacteriaceae</taxon>
        <taxon>Mycolicibacterium</taxon>
    </lineage>
</organism>
<dbReference type="RefSeq" id="WP_268787259.1">
    <property type="nucleotide sequence ID" value="NZ_JAPQYE010000011.1"/>
</dbReference>